<reference evidence="2" key="1">
    <citation type="submission" date="2024-07" db="EMBL/GenBank/DDBJ databases">
        <title>Two chromosome-level genome assemblies of Korean endemic species Abeliophyllum distichum and Forsythia ovata (Oleaceae).</title>
        <authorList>
            <person name="Jang H."/>
        </authorList>
    </citation>
    <scope>NUCLEOTIDE SEQUENCE [LARGE SCALE GENOMIC DNA]</scope>
</reference>
<name>A0ABD1Q113_9LAMI</name>
<comment type="caution">
    <text evidence="1">The sequence shown here is derived from an EMBL/GenBank/DDBJ whole genome shotgun (WGS) entry which is preliminary data.</text>
</comment>
<evidence type="ECO:0000313" key="2">
    <source>
        <dbReference type="Proteomes" id="UP001604336"/>
    </source>
</evidence>
<dbReference type="AlphaFoldDB" id="A0ABD1Q113"/>
<dbReference type="EMBL" id="JBFOLK010000012">
    <property type="protein sequence ID" value="KAL2469879.1"/>
    <property type="molecule type" value="Genomic_DNA"/>
</dbReference>
<sequence length="102" mass="11869">MCLIPPILPHYLSWDYSIPVDLHITESDTQKRKGVVITDLEDRIVLEPLNSGQLDSATEVEEKYFEEEMSLKKTDKDWDFNWIGTPECNVVITDLDEEQEVQ</sequence>
<accession>A0ABD1Q113</accession>
<organism evidence="1 2">
    <name type="scientific">Abeliophyllum distichum</name>
    <dbReference type="NCBI Taxonomy" id="126358"/>
    <lineage>
        <taxon>Eukaryota</taxon>
        <taxon>Viridiplantae</taxon>
        <taxon>Streptophyta</taxon>
        <taxon>Embryophyta</taxon>
        <taxon>Tracheophyta</taxon>
        <taxon>Spermatophyta</taxon>
        <taxon>Magnoliopsida</taxon>
        <taxon>eudicotyledons</taxon>
        <taxon>Gunneridae</taxon>
        <taxon>Pentapetalae</taxon>
        <taxon>asterids</taxon>
        <taxon>lamiids</taxon>
        <taxon>Lamiales</taxon>
        <taxon>Oleaceae</taxon>
        <taxon>Forsythieae</taxon>
        <taxon>Abeliophyllum</taxon>
    </lineage>
</organism>
<dbReference type="Proteomes" id="UP001604336">
    <property type="component" value="Unassembled WGS sequence"/>
</dbReference>
<evidence type="ECO:0000313" key="1">
    <source>
        <dbReference type="EMBL" id="KAL2469879.1"/>
    </source>
</evidence>
<protein>
    <submittedName>
        <fullName evidence="1">Uncharacterized protein</fullName>
    </submittedName>
</protein>
<gene>
    <name evidence="1" type="ORF">Adt_38015</name>
</gene>
<keyword evidence="2" id="KW-1185">Reference proteome</keyword>
<proteinExistence type="predicted"/>